<accession>A0AAD3D4M0</accession>
<evidence type="ECO:0000313" key="2">
    <source>
        <dbReference type="EMBL" id="GFH57669.1"/>
    </source>
</evidence>
<keyword evidence="3" id="KW-1185">Reference proteome</keyword>
<dbReference type="AlphaFoldDB" id="A0AAD3D4M0"/>
<reference evidence="2 3" key="1">
    <citation type="journal article" date="2021" name="Sci. Rep.">
        <title>The genome of the diatom Chaetoceros tenuissimus carries an ancient integrated fragment of an extant virus.</title>
        <authorList>
            <person name="Hongo Y."/>
            <person name="Kimura K."/>
            <person name="Takaki Y."/>
            <person name="Yoshida Y."/>
            <person name="Baba S."/>
            <person name="Kobayashi G."/>
            <person name="Nagasaki K."/>
            <person name="Hano T."/>
            <person name="Tomaru Y."/>
        </authorList>
    </citation>
    <scope>NUCLEOTIDE SEQUENCE [LARGE SCALE GENOMIC DNA]</scope>
    <source>
        <strain evidence="2 3">NIES-3715</strain>
    </source>
</reference>
<sequence length="274" mass="29623">MGNICCGESEEQKPSALTSIHEKGNILTDQTNLPNSIAPPPPSGNAVANNISNVPSDSSQLEADKLRLEEQQKALHEEQERLARIVNDAGHDMVSVNGGVSGNLSGRNSIALGGQNPNMGGMYGASRGVGYYDQNYATEVWQDLIPSRNNTGGLVARCEQEEENMKASGLISEHPFQLNQTPTGGLDSDESVLEALLGNGLNVERHYSLLWSEESVKQLNELITDGQDGDNGDNLLLQANESMDLLMDSLAEKFLAKIFQENIFQSSPIVENVL</sequence>
<gene>
    <name evidence="2" type="ORF">CTEN210_14145</name>
</gene>
<evidence type="ECO:0000313" key="3">
    <source>
        <dbReference type="Proteomes" id="UP001054902"/>
    </source>
</evidence>
<feature type="coiled-coil region" evidence="1">
    <location>
        <begin position="58"/>
        <end position="88"/>
    </location>
</feature>
<keyword evidence="1" id="KW-0175">Coiled coil</keyword>
<comment type="caution">
    <text evidence="2">The sequence shown here is derived from an EMBL/GenBank/DDBJ whole genome shotgun (WGS) entry which is preliminary data.</text>
</comment>
<organism evidence="2 3">
    <name type="scientific">Chaetoceros tenuissimus</name>
    <dbReference type="NCBI Taxonomy" id="426638"/>
    <lineage>
        <taxon>Eukaryota</taxon>
        <taxon>Sar</taxon>
        <taxon>Stramenopiles</taxon>
        <taxon>Ochrophyta</taxon>
        <taxon>Bacillariophyta</taxon>
        <taxon>Coscinodiscophyceae</taxon>
        <taxon>Chaetocerotophycidae</taxon>
        <taxon>Chaetocerotales</taxon>
        <taxon>Chaetocerotaceae</taxon>
        <taxon>Chaetoceros</taxon>
    </lineage>
</organism>
<dbReference type="EMBL" id="BLLK01000058">
    <property type="protein sequence ID" value="GFH57669.1"/>
    <property type="molecule type" value="Genomic_DNA"/>
</dbReference>
<dbReference type="Proteomes" id="UP001054902">
    <property type="component" value="Unassembled WGS sequence"/>
</dbReference>
<protein>
    <submittedName>
        <fullName evidence="2">Uncharacterized protein</fullName>
    </submittedName>
</protein>
<evidence type="ECO:0000256" key="1">
    <source>
        <dbReference type="SAM" id="Coils"/>
    </source>
</evidence>
<proteinExistence type="predicted"/>
<name>A0AAD3D4M0_9STRA</name>